<dbReference type="GO" id="GO:0046052">
    <property type="term" value="P:UTP catabolic process"/>
    <property type="evidence" value="ECO:0007669"/>
    <property type="project" value="TreeGrafter"/>
</dbReference>
<accession>A0A3B0Z0Y1</accession>
<dbReference type="PANTHER" id="PTHR30522:SF0">
    <property type="entry name" value="NUCLEOSIDE TRIPHOSPHATE PYROPHOSPHOHYDROLASE"/>
    <property type="match status" value="1"/>
</dbReference>
<feature type="domain" description="NTP pyrophosphohydrolase MazG-like" evidence="1">
    <location>
        <begin position="167"/>
        <end position="225"/>
    </location>
</feature>
<dbReference type="InterPro" id="IPR004518">
    <property type="entry name" value="MazG-like_dom"/>
</dbReference>
<dbReference type="InterPro" id="IPR048015">
    <property type="entry name" value="NTP-PPase_MazG-like_N"/>
</dbReference>
<dbReference type="GO" id="GO:0006950">
    <property type="term" value="P:response to stress"/>
    <property type="evidence" value="ECO:0007669"/>
    <property type="project" value="UniProtKB-ARBA"/>
</dbReference>
<dbReference type="CDD" id="cd11529">
    <property type="entry name" value="NTP-PPase_MazG_Cterm"/>
    <property type="match status" value="1"/>
</dbReference>
<dbReference type="PANTHER" id="PTHR30522">
    <property type="entry name" value="NUCLEOSIDE TRIPHOSPHATE PYROPHOSPHOHYDROLASE"/>
    <property type="match status" value="1"/>
</dbReference>
<feature type="domain" description="NTP pyrophosphohydrolase MazG-like" evidence="1">
    <location>
        <begin position="27"/>
        <end position="100"/>
    </location>
</feature>
<dbReference type="SUPFAM" id="SSF101386">
    <property type="entry name" value="all-alpha NTP pyrophosphatases"/>
    <property type="match status" value="2"/>
</dbReference>
<protein>
    <submittedName>
        <fullName evidence="2">Nucleoside triphosphate pyrophosphohydrolase MazG</fullName>
        <ecNumber evidence="2">3.6.1.8</ecNumber>
    </submittedName>
</protein>
<dbReference type="GO" id="GO:0046061">
    <property type="term" value="P:dATP catabolic process"/>
    <property type="evidence" value="ECO:0007669"/>
    <property type="project" value="TreeGrafter"/>
</dbReference>
<dbReference type="GO" id="GO:0047693">
    <property type="term" value="F:ATP diphosphatase activity"/>
    <property type="evidence" value="ECO:0007669"/>
    <property type="project" value="UniProtKB-EC"/>
</dbReference>
<dbReference type="CDD" id="cd11528">
    <property type="entry name" value="NTP-PPase_MazG_Nterm"/>
    <property type="match status" value="1"/>
</dbReference>
<dbReference type="Pfam" id="PF03819">
    <property type="entry name" value="MazG"/>
    <property type="match status" value="2"/>
</dbReference>
<dbReference type="FunFam" id="1.10.287.1080:FF:000003">
    <property type="entry name" value="Nucleoside triphosphate pyrophosphohydrolase"/>
    <property type="match status" value="1"/>
</dbReference>
<dbReference type="GO" id="GO:0046047">
    <property type="term" value="P:TTP catabolic process"/>
    <property type="evidence" value="ECO:0007669"/>
    <property type="project" value="TreeGrafter"/>
</dbReference>
<dbReference type="NCBIfam" id="TIGR00444">
    <property type="entry name" value="mazG"/>
    <property type="match status" value="1"/>
</dbReference>
<dbReference type="GO" id="GO:0046076">
    <property type="term" value="P:dTTP catabolic process"/>
    <property type="evidence" value="ECO:0007669"/>
    <property type="project" value="TreeGrafter"/>
</dbReference>
<gene>
    <name evidence="2" type="ORF">MNBD_GAMMA12-2458</name>
</gene>
<dbReference type="AlphaFoldDB" id="A0A3B0Z0Y1"/>
<dbReference type="EMBL" id="UOFL01000072">
    <property type="protein sequence ID" value="VAW74924.1"/>
    <property type="molecule type" value="Genomic_DNA"/>
</dbReference>
<dbReference type="FunFam" id="1.10.287.1080:FF:000001">
    <property type="entry name" value="Nucleoside triphosphate pyrophosphohydrolase"/>
    <property type="match status" value="1"/>
</dbReference>
<dbReference type="Gene3D" id="1.10.287.1080">
    <property type="entry name" value="MazG-like"/>
    <property type="match status" value="2"/>
</dbReference>
<name>A0A3B0Z0Y1_9ZZZZ</name>
<keyword evidence="2" id="KW-0378">Hydrolase</keyword>
<proteinExistence type="predicted"/>
<dbReference type="NCBIfam" id="NF007113">
    <property type="entry name" value="PRK09562.1"/>
    <property type="match status" value="1"/>
</dbReference>
<organism evidence="2">
    <name type="scientific">hydrothermal vent metagenome</name>
    <dbReference type="NCBI Taxonomy" id="652676"/>
    <lineage>
        <taxon>unclassified sequences</taxon>
        <taxon>metagenomes</taxon>
        <taxon>ecological metagenomes</taxon>
    </lineage>
</organism>
<dbReference type="EC" id="3.6.1.8" evidence="2"/>
<dbReference type="InterPro" id="IPR048011">
    <property type="entry name" value="NTP-PPase_MazG-like_C"/>
</dbReference>
<dbReference type="GO" id="GO:0006203">
    <property type="term" value="P:dGTP catabolic process"/>
    <property type="evidence" value="ECO:0007669"/>
    <property type="project" value="TreeGrafter"/>
</dbReference>
<sequence length="260" mass="29949">MSTLDKLLDIMALLRDPDKGCPWDVKQTFNSLSSYTVEEAYEVRDAIQRQDDIDLQAELGDLLFQVIFYAQIAKEQNKFDFDDIMTTLSDKLVRRHPHVFSENNDLDEQAVQVQWEKIKQAERTQKNRHTSLLDDIPSILPALIRAQKIQNRVSKSGFDWPSIDGVIAKVEEELLEVKEAIADNNETAIKEELGDLLFSCVNLIRFSGNNAEQQMAEANVKFERRFTALETLLKQQDKVLEEASTDELECLWNQVKEAEQ</sequence>
<evidence type="ECO:0000313" key="2">
    <source>
        <dbReference type="EMBL" id="VAW74924.1"/>
    </source>
</evidence>
<dbReference type="GO" id="GO:0046081">
    <property type="term" value="P:dUTP catabolic process"/>
    <property type="evidence" value="ECO:0007669"/>
    <property type="project" value="TreeGrafter"/>
</dbReference>
<reference evidence="2" key="1">
    <citation type="submission" date="2018-06" db="EMBL/GenBank/DDBJ databases">
        <authorList>
            <person name="Zhirakovskaya E."/>
        </authorList>
    </citation>
    <scope>NUCLEOTIDE SEQUENCE</scope>
</reference>
<evidence type="ECO:0000259" key="1">
    <source>
        <dbReference type="Pfam" id="PF03819"/>
    </source>
</evidence>
<dbReference type="InterPro" id="IPR011551">
    <property type="entry name" value="NTP_PyrPHydrolase_MazG"/>
</dbReference>